<dbReference type="Ensembl" id="ENSVURT00010034489.1">
    <property type="protein sequence ID" value="ENSVURP00010030291.1"/>
    <property type="gene ID" value="ENSVURG00010023167.1"/>
</dbReference>
<keyword evidence="2" id="KW-0812">Transmembrane</keyword>
<dbReference type="STRING" id="29139.ENSVURP00010030291"/>
<sequence length="317" mass="35605">MVSGKLIKSLVYEILEVAAFSIPTLVMAEQFASVFQRTENSAEKTFYWLVVVVSIVYVALVTLIVWIPVKILLYKKHHLCSNIKQWRPPLMMCVVLTTLPCFGFSIAVTENASNISALPDTLPDLPVSVVLASLIIVDIIEKLRKYPLRGKPISNIHKTNLQQVKTVTEQEKPSEENHTVPQPANRSSFGSGTLRAMSQQDKRAEIFLSSFITWSDTIEMLRVSGHSVVFKSGWLYPVYIFTYISLLRIIVAPQNSLVGSLGVFLQDFPFMVVRISLIADLGTITPIIGLLKNILVTLSYFYFNYLTAFTTNETTSF</sequence>
<name>A0A4X2M7W3_VOMUR</name>
<feature type="transmembrane region" description="Helical" evidence="2">
    <location>
        <begin position="234"/>
        <end position="251"/>
    </location>
</feature>
<keyword evidence="2" id="KW-0472">Membrane</keyword>
<dbReference type="PANTHER" id="PTHR31453">
    <property type="entry name" value="TRANSMEMBRANE PROTEIN 236"/>
    <property type="match status" value="1"/>
</dbReference>
<feature type="transmembrane region" description="Helical" evidence="2">
    <location>
        <begin position="46"/>
        <end position="69"/>
    </location>
</feature>
<dbReference type="InterPro" id="IPR020394">
    <property type="entry name" value="Uncharacterised_FAM23-like_TM"/>
</dbReference>
<evidence type="ECO:0000313" key="3">
    <source>
        <dbReference type="Ensembl" id="ENSVURP00010030291.1"/>
    </source>
</evidence>
<feature type="region of interest" description="Disordered" evidence="1">
    <location>
        <begin position="164"/>
        <end position="192"/>
    </location>
</feature>
<reference evidence="3" key="3">
    <citation type="submission" date="2025-09" db="UniProtKB">
        <authorList>
            <consortium name="Ensembl"/>
        </authorList>
    </citation>
    <scope>IDENTIFICATION</scope>
</reference>
<gene>
    <name evidence="3" type="primary">TMEM236</name>
</gene>
<reference evidence="4" key="1">
    <citation type="submission" date="2018-12" db="EMBL/GenBank/DDBJ databases">
        <authorList>
            <person name="Yazar S."/>
        </authorList>
    </citation>
    <scope>NUCLEOTIDE SEQUENCE [LARGE SCALE GENOMIC DNA]</scope>
</reference>
<dbReference type="PANTHER" id="PTHR31453:SF2">
    <property type="entry name" value="TRANSMEMBRANE PROTEIN 236"/>
    <property type="match status" value="1"/>
</dbReference>
<accession>A0A4X2M7W3</accession>
<proteinExistence type="predicted"/>
<reference evidence="3" key="2">
    <citation type="submission" date="2025-08" db="UniProtKB">
        <authorList>
            <consortium name="Ensembl"/>
        </authorList>
    </citation>
    <scope>IDENTIFICATION</scope>
</reference>
<protein>
    <submittedName>
        <fullName evidence="3">Transmembrane protein 236</fullName>
    </submittedName>
</protein>
<dbReference type="OMA" id="MMMCVVL"/>
<feature type="compositionally biased region" description="Polar residues" evidence="1">
    <location>
        <begin position="179"/>
        <end position="192"/>
    </location>
</feature>
<evidence type="ECO:0000313" key="4">
    <source>
        <dbReference type="Proteomes" id="UP000314987"/>
    </source>
</evidence>
<feature type="transmembrane region" description="Helical" evidence="2">
    <location>
        <begin position="90"/>
        <end position="109"/>
    </location>
</feature>
<organism evidence="3 4">
    <name type="scientific">Vombatus ursinus</name>
    <name type="common">Common wombat</name>
    <dbReference type="NCBI Taxonomy" id="29139"/>
    <lineage>
        <taxon>Eukaryota</taxon>
        <taxon>Metazoa</taxon>
        <taxon>Chordata</taxon>
        <taxon>Craniata</taxon>
        <taxon>Vertebrata</taxon>
        <taxon>Euteleostomi</taxon>
        <taxon>Mammalia</taxon>
        <taxon>Metatheria</taxon>
        <taxon>Diprotodontia</taxon>
        <taxon>Vombatidae</taxon>
        <taxon>Vombatus</taxon>
    </lineage>
</organism>
<evidence type="ECO:0000256" key="1">
    <source>
        <dbReference type="SAM" id="MobiDB-lite"/>
    </source>
</evidence>
<dbReference type="Proteomes" id="UP000314987">
    <property type="component" value="Unassembled WGS sequence"/>
</dbReference>
<dbReference type="GeneTree" id="ENSGT00390000015525"/>
<keyword evidence="2" id="KW-1133">Transmembrane helix</keyword>
<dbReference type="AlphaFoldDB" id="A0A4X2M7W3"/>
<evidence type="ECO:0000256" key="2">
    <source>
        <dbReference type="SAM" id="Phobius"/>
    </source>
</evidence>
<keyword evidence="4" id="KW-1185">Reference proteome</keyword>
<feature type="compositionally biased region" description="Basic and acidic residues" evidence="1">
    <location>
        <begin position="168"/>
        <end position="178"/>
    </location>
</feature>